<dbReference type="RefSeq" id="XP_025398806.1">
    <property type="nucleotide sequence ID" value="XM_025548456.1"/>
</dbReference>
<organism evidence="2 3">
    <name type="scientific">Aspergillus heteromorphus CBS 117.55</name>
    <dbReference type="NCBI Taxonomy" id="1448321"/>
    <lineage>
        <taxon>Eukaryota</taxon>
        <taxon>Fungi</taxon>
        <taxon>Dikarya</taxon>
        <taxon>Ascomycota</taxon>
        <taxon>Pezizomycotina</taxon>
        <taxon>Eurotiomycetes</taxon>
        <taxon>Eurotiomycetidae</taxon>
        <taxon>Eurotiales</taxon>
        <taxon>Aspergillaceae</taxon>
        <taxon>Aspergillus</taxon>
        <taxon>Aspergillus subgen. Circumdati</taxon>
    </lineage>
</organism>
<reference evidence="2 3" key="1">
    <citation type="submission" date="2016-12" db="EMBL/GenBank/DDBJ databases">
        <title>The genomes of Aspergillus section Nigri reveals drivers in fungal speciation.</title>
        <authorList>
            <consortium name="DOE Joint Genome Institute"/>
            <person name="Vesth T.C."/>
            <person name="Nybo J."/>
            <person name="Theobald S."/>
            <person name="Brandl J."/>
            <person name="Frisvad J.C."/>
            <person name="Nielsen K.F."/>
            <person name="Lyhne E.K."/>
            <person name="Kogle M.E."/>
            <person name="Kuo A."/>
            <person name="Riley R."/>
            <person name="Clum A."/>
            <person name="Nolan M."/>
            <person name="Lipzen A."/>
            <person name="Salamov A."/>
            <person name="Henrissat B."/>
            <person name="Wiebenga A."/>
            <person name="De Vries R.P."/>
            <person name="Grigoriev I.V."/>
            <person name="Mortensen U.H."/>
            <person name="Andersen M.R."/>
            <person name="Baker S.E."/>
        </authorList>
    </citation>
    <scope>NUCLEOTIDE SEQUENCE [LARGE SCALE GENOMIC DNA]</scope>
    <source>
        <strain evidence="2 3">CBS 117.55</strain>
    </source>
</reference>
<accession>A0A317W201</accession>
<dbReference type="GO" id="GO:0004525">
    <property type="term" value="F:ribonuclease III activity"/>
    <property type="evidence" value="ECO:0007669"/>
    <property type="project" value="InterPro"/>
</dbReference>
<evidence type="ECO:0000313" key="3">
    <source>
        <dbReference type="Proteomes" id="UP000247233"/>
    </source>
</evidence>
<comment type="caution">
    <text evidence="2">The sequence shown here is derived from an EMBL/GenBank/DDBJ whole genome shotgun (WGS) entry which is preliminary data.</text>
</comment>
<dbReference type="Gene3D" id="1.10.1520.10">
    <property type="entry name" value="Ribonuclease III domain"/>
    <property type="match status" value="1"/>
</dbReference>
<dbReference type="SUPFAM" id="SSF69065">
    <property type="entry name" value="RNase III domain-like"/>
    <property type="match status" value="1"/>
</dbReference>
<dbReference type="OrthoDB" id="67027at2759"/>
<dbReference type="GeneID" id="37070693"/>
<proteinExistence type="predicted"/>
<protein>
    <recommendedName>
        <fullName evidence="1">RNase III domain-containing protein</fullName>
    </recommendedName>
</protein>
<dbReference type="Proteomes" id="UP000247233">
    <property type="component" value="Unassembled WGS sequence"/>
</dbReference>
<dbReference type="PROSITE" id="PS50142">
    <property type="entry name" value="RNASE_3_2"/>
    <property type="match status" value="1"/>
</dbReference>
<sequence>MTPPNVLRSPAAATPLIEQIIRYKFKDRGLLARALLPAMVVHGRYLINGSQDLAHLGHSALKMILSQDGFHNNEGAGLTEYVILEEAGDSNLWWVGFTKELDRFIPKDRVPMSKKAIEEAVANMMKAIMGAVYVDSGYRLEKVANVIDALGIGWMEEDPDDSGTDEGSIIAV</sequence>
<dbReference type="InterPro" id="IPR036389">
    <property type="entry name" value="RNase_III_sf"/>
</dbReference>
<dbReference type="VEuPathDB" id="FungiDB:BO70DRAFT_44758"/>
<evidence type="ECO:0000259" key="1">
    <source>
        <dbReference type="PROSITE" id="PS50142"/>
    </source>
</evidence>
<feature type="domain" description="RNase III" evidence="1">
    <location>
        <begin position="14"/>
        <end position="137"/>
    </location>
</feature>
<name>A0A317W201_9EURO</name>
<dbReference type="AlphaFoldDB" id="A0A317W201"/>
<dbReference type="InterPro" id="IPR000999">
    <property type="entry name" value="RNase_III_dom"/>
</dbReference>
<dbReference type="STRING" id="1448321.A0A317W201"/>
<dbReference type="GO" id="GO:0006396">
    <property type="term" value="P:RNA processing"/>
    <property type="evidence" value="ECO:0007669"/>
    <property type="project" value="InterPro"/>
</dbReference>
<dbReference type="EMBL" id="MSFL01000014">
    <property type="protein sequence ID" value="PWY80503.1"/>
    <property type="molecule type" value="Genomic_DNA"/>
</dbReference>
<keyword evidence="3" id="KW-1185">Reference proteome</keyword>
<evidence type="ECO:0000313" key="2">
    <source>
        <dbReference type="EMBL" id="PWY80503.1"/>
    </source>
</evidence>
<gene>
    <name evidence="2" type="ORF">BO70DRAFT_44758</name>
</gene>